<dbReference type="GO" id="GO:0005739">
    <property type="term" value="C:mitochondrion"/>
    <property type="evidence" value="ECO:0007669"/>
    <property type="project" value="TreeGrafter"/>
</dbReference>
<dbReference type="EMBL" id="SKCS01000112">
    <property type="protein sequence ID" value="TNN16491.1"/>
    <property type="molecule type" value="Genomic_DNA"/>
</dbReference>
<dbReference type="AlphaFoldDB" id="A0A4Z2DJ00"/>
<dbReference type="InterPro" id="IPR029149">
    <property type="entry name" value="Creatin/AminoP/Spt16_N"/>
</dbReference>
<evidence type="ECO:0000256" key="5">
    <source>
        <dbReference type="ARBA" id="ARBA00023211"/>
    </source>
</evidence>
<dbReference type="PANTHER" id="PTHR43226">
    <property type="entry name" value="XAA-PRO AMINOPEPTIDASE 3"/>
    <property type="match status" value="1"/>
</dbReference>
<gene>
    <name evidence="7" type="ORF">EWB00_000401</name>
</gene>
<dbReference type="STRING" id="6182.A0A4Z2DJ00"/>
<dbReference type="InterPro" id="IPR036005">
    <property type="entry name" value="Creatinase/aminopeptidase-like"/>
</dbReference>
<dbReference type="Pfam" id="PF00557">
    <property type="entry name" value="Peptidase_M24"/>
    <property type="match status" value="1"/>
</dbReference>
<reference evidence="7 8" key="1">
    <citation type="submission" date="2019-03" db="EMBL/GenBank/DDBJ databases">
        <title>An improved genome assembly of the fluke Schistosoma japonicum.</title>
        <authorList>
            <person name="Hu W."/>
            <person name="Luo F."/>
            <person name="Yin M."/>
            <person name="Mo X."/>
            <person name="Sun C."/>
            <person name="Wu Q."/>
            <person name="Zhu B."/>
            <person name="Xiang M."/>
            <person name="Wang J."/>
            <person name="Wang Y."/>
            <person name="Zhang T."/>
            <person name="Xu B."/>
            <person name="Zheng H."/>
            <person name="Feng Z."/>
        </authorList>
    </citation>
    <scope>NUCLEOTIDE SEQUENCE [LARGE SCALE GENOMIC DNA]</scope>
    <source>
        <strain evidence="7">HuSjv2</strain>
        <tissue evidence="7">Worms</tissue>
    </source>
</reference>
<dbReference type="InterPro" id="IPR007865">
    <property type="entry name" value="Aminopep_P_N"/>
</dbReference>
<evidence type="ECO:0000256" key="2">
    <source>
        <dbReference type="ARBA" id="ARBA00008766"/>
    </source>
</evidence>
<evidence type="ECO:0000259" key="6">
    <source>
        <dbReference type="SMART" id="SM01011"/>
    </source>
</evidence>
<dbReference type="GO" id="GO:0070006">
    <property type="term" value="F:metalloaminopeptidase activity"/>
    <property type="evidence" value="ECO:0007669"/>
    <property type="project" value="InterPro"/>
</dbReference>
<evidence type="ECO:0000256" key="1">
    <source>
        <dbReference type="ARBA" id="ARBA00001936"/>
    </source>
</evidence>
<comment type="caution">
    <text evidence="7">The sequence shown here is derived from an EMBL/GenBank/DDBJ whole genome shotgun (WGS) entry which is preliminary data.</text>
</comment>
<dbReference type="Gene3D" id="3.90.230.10">
    <property type="entry name" value="Creatinase/methionine aminopeptidase superfamily"/>
    <property type="match status" value="1"/>
</dbReference>
<comment type="similarity">
    <text evidence="2">Belongs to the peptidase M24B family.</text>
</comment>
<feature type="domain" description="Aminopeptidase P N-terminal" evidence="6">
    <location>
        <begin position="47"/>
        <end position="202"/>
    </location>
</feature>
<evidence type="ECO:0000256" key="3">
    <source>
        <dbReference type="ARBA" id="ARBA00022723"/>
    </source>
</evidence>
<dbReference type="InterPro" id="IPR052433">
    <property type="entry name" value="X-Pro_dipept-like"/>
</dbReference>
<keyword evidence="7" id="KW-0645">Protease</keyword>
<proteinExistence type="inferred from homology"/>
<accession>A0A4Z2DJ00</accession>
<name>A0A4Z2DJ00_SCHJA</name>
<dbReference type="PANTHER" id="PTHR43226:SF4">
    <property type="entry name" value="XAA-PRO AMINOPEPTIDASE 3"/>
    <property type="match status" value="1"/>
</dbReference>
<sequence>MPFSQRQQISGIMSSVLRKVFKSWPLCLLSVECLSTSLSFLNINSSVPLSELRNRRESFINKLNNFTKQLADKSSFHVVIIPASEVQCMAYHVPYPFHQDSNFFYFTGLNEPNGVLLFCSNKTEGNNNQSDSSWSTHLFVETLNKHDEIWKGPSMTLSDASLITGVNDTHSLIDFNSFLHHQVSFTNSVCIWYSPLSSKHFVDRPINKFVLNKLLHLSDGMGSKSIRFENPDYVVDSIRLIKSTYEIRQIKTSVIAAIESLESAMQITKPGIAEATLQNHIEYQMRSRGCSVGYPPVVAGGNRTNIIHYMKNNMKIEGGELVLVDAGCRFNGYTSDITRTWPVDGKFSAPQRVVHEILLDVQRSCASLASPERSLQDLYHHMLSEIGRHLVNESIIPDQDTSHVAQKVCPHHVGHYLGLDIHDTPTVPNTKLFEAGIVFPLEPGIYFRDELAKLGVRKEFLGIGMRIEDDFVITKSGRAENLKYIGDVLPITT</sequence>
<keyword evidence="5" id="KW-0464">Manganese</keyword>
<dbReference type="OrthoDB" id="4215474at2759"/>
<keyword evidence="8" id="KW-1185">Reference proteome</keyword>
<dbReference type="SUPFAM" id="SSF53092">
    <property type="entry name" value="Creatinase/prolidase N-terminal domain"/>
    <property type="match status" value="1"/>
</dbReference>
<comment type="cofactor">
    <cofactor evidence="1">
        <name>Mn(2+)</name>
        <dbReference type="ChEBI" id="CHEBI:29035"/>
    </cofactor>
</comment>
<dbReference type="SUPFAM" id="SSF55920">
    <property type="entry name" value="Creatinase/aminopeptidase"/>
    <property type="match status" value="1"/>
</dbReference>
<dbReference type="GO" id="GO:0006508">
    <property type="term" value="P:proteolysis"/>
    <property type="evidence" value="ECO:0007669"/>
    <property type="project" value="TreeGrafter"/>
</dbReference>
<dbReference type="Proteomes" id="UP000311919">
    <property type="component" value="Unassembled WGS sequence"/>
</dbReference>
<keyword evidence="3" id="KW-0479">Metal-binding</keyword>
<evidence type="ECO:0000313" key="7">
    <source>
        <dbReference type="EMBL" id="TNN16491.1"/>
    </source>
</evidence>
<protein>
    <submittedName>
        <fullName evidence="7">Putative Xaa-Pro aminopeptidase 3 isoform 1</fullName>
    </submittedName>
</protein>
<dbReference type="InterPro" id="IPR000994">
    <property type="entry name" value="Pept_M24"/>
</dbReference>
<dbReference type="SMART" id="SM01011">
    <property type="entry name" value="AMP_N"/>
    <property type="match status" value="1"/>
</dbReference>
<keyword evidence="4" id="KW-0378">Hydrolase</keyword>
<evidence type="ECO:0000313" key="8">
    <source>
        <dbReference type="Proteomes" id="UP000311919"/>
    </source>
</evidence>
<evidence type="ECO:0000256" key="4">
    <source>
        <dbReference type="ARBA" id="ARBA00022801"/>
    </source>
</evidence>
<organism evidence="7 8">
    <name type="scientific">Schistosoma japonicum</name>
    <name type="common">Blood fluke</name>
    <dbReference type="NCBI Taxonomy" id="6182"/>
    <lineage>
        <taxon>Eukaryota</taxon>
        <taxon>Metazoa</taxon>
        <taxon>Spiralia</taxon>
        <taxon>Lophotrochozoa</taxon>
        <taxon>Platyhelminthes</taxon>
        <taxon>Trematoda</taxon>
        <taxon>Digenea</taxon>
        <taxon>Strigeidida</taxon>
        <taxon>Schistosomatoidea</taxon>
        <taxon>Schistosomatidae</taxon>
        <taxon>Schistosoma</taxon>
    </lineage>
</organism>
<dbReference type="Gene3D" id="3.40.350.10">
    <property type="entry name" value="Creatinase/prolidase N-terminal domain"/>
    <property type="match status" value="1"/>
</dbReference>
<dbReference type="Pfam" id="PF05195">
    <property type="entry name" value="AMP_N"/>
    <property type="match status" value="1"/>
</dbReference>
<dbReference type="GO" id="GO:0030145">
    <property type="term" value="F:manganese ion binding"/>
    <property type="evidence" value="ECO:0007669"/>
    <property type="project" value="InterPro"/>
</dbReference>
<keyword evidence="7" id="KW-0031">Aminopeptidase</keyword>